<evidence type="ECO:0000256" key="15">
    <source>
        <dbReference type="ARBA" id="ARBA00022927"/>
    </source>
</evidence>
<feature type="repeat" description="ANK" evidence="27">
    <location>
        <begin position="349"/>
        <end position="381"/>
    </location>
</feature>
<dbReference type="GO" id="GO:0015031">
    <property type="term" value="P:protein transport"/>
    <property type="evidence" value="ECO:0007669"/>
    <property type="project" value="UniProtKB-KW"/>
</dbReference>
<feature type="compositionally biased region" description="Polar residues" evidence="28">
    <location>
        <begin position="596"/>
        <end position="609"/>
    </location>
</feature>
<feature type="compositionally biased region" description="Low complexity" evidence="28">
    <location>
        <begin position="760"/>
        <end position="777"/>
    </location>
</feature>
<dbReference type="SMART" id="SM00353">
    <property type="entry name" value="HLH"/>
    <property type="match status" value="1"/>
</dbReference>
<dbReference type="CDD" id="cd00130">
    <property type="entry name" value="PAS"/>
    <property type="match status" value="1"/>
</dbReference>
<evidence type="ECO:0000256" key="10">
    <source>
        <dbReference type="ARBA" id="ARBA00022483"/>
    </source>
</evidence>
<dbReference type="GO" id="GO:0005634">
    <property type="term" value="C:nucleus"/>
    <property type="evidence" value="ECO:0007669"/>
    <property type="project" value="UniProtKB-SubCell"/>
</dbReference>
<dbReference type="CDD" id="cd11435">
    <property type="entry name" value="bHLH-PAS_AhRR"/>
    <property type="match status" value="1"/>
</dbReference>
<keyword evidence="19" id="KW-0238">DNA-binding</keyword>
<dbReference type="CDD" id="cd09518">
    <property type="entry name" value="SAM_ANKS6"/>
    <property type="match status" value="1"/>
</dbReference>
<dbReference type="SMART" id="SM00248">
    <property type="entry name" value="ANK"/>
    <property type="match status" value="9"/>
</dbReference>
<keyword evidence="12" id="KW-1017">Isopeptide bond</keyword>
<dbReference type="FunFam" id="1.10.357.50:FF:000004">
    <property type="entry name" value="Exocyst complex component 3"/>
    <property type="match status" value="1"/>
</dbReference>
<feature type="domain" description="BHLH" evidence="31">
    <location>
        <begin position="929"/>
        <end position="982"/>
    </location>
</feature>
<feature type="repeat" description="ANK" evidence="27">
    <location>
        <begin position="56"/>
        <end position="88"/>
    </location>
</feature>
<dbReference type="SUPFAM" id="SSF55785">
    <property type="entry name" value="PYP-like sensor domain (PAS domain)"/>
    <property type="match status" value="1"/>
</dbReference>
<dbReference type="Gene3D" id="3.30.450.20">
    <property type="entry name" value="PAS domain"/>
    <property type="match status" value="1"/>
</dbReference>
<dbReference type="SMART" id="SM00454">
    <property type="entry name" value="SAM"/>
    <property type="match status" value="1"/>
</dbReference>
<dbReference type="GO" id="GO:0005794">
    <property type="term" value="C:Golgi apparatus"/>
    <property type="evidence" value="ECO:0007669"/>
    <property type="project" value="UniProtKB-SubCell"/>
</dbReference>
<gene>
    <name evidence="32" type="primary">Anks6</name>
    <name evidence="32" type="ORF">GTO95_0017655</name>
</gene>
<evidence type="ECO:0000256" key="23">
    <source>
        <dbReference type="ARBA" id="ARBA00058894"/>
    </source>
</evidence>
<keyword evidence="20" id="KW-0804">Transcription</keyword>
<keyword evidence="21" id="KW-0539">Nucleus</keyword>
<evidence type="ECO:0000256" key="12">
    <source>
        <dbReference type="ARBA" id="ARBA00022499"/>
    </source>
</evidence>
<feature type="non-terminal residue" evidence="32">
    <location>
        <position position="2473"/>
    </location>
</feature>
<feature type="region of interest" description="Disordered" evidence="28">
    <location>
        <begin position="493"/>
        <end position="528"/>
    </location>
</feature>
<dbReference type="InterPro" id="IPR002110">
    <property type="entry name" value="Ankyrin_rpt"/>
</dbReference>
<keyword evidence="11" id="KW-0963">Cytoplasm</keyword>
<evidence type="ECO:0000256" key="21">
    <source>
        <dbReference type="ARBA" id="ARBA00023242"/>
    </source>
</evidence>
<dbReference type="GO" id="GO:0000145">
    <property type="term" value="C:exocyst"/>
    <property type="evidence" value="ECO:0007669"/>
    <property type="project" value="InterPro"/>
</dbReference>
<dbReference type="Gene3D" id="1.10.357.70">
    <property type="entry name" value="Exocyst complex component Sec6, C-terminal domain"/>
    <property type="match status" value="1"/>
</dbReference>
<keyword evidence="33" id="KW-1185">Reference proteome</keyword>
<dbReference type="GO" id="GO:0016020">
    <property type="term" value="C:membrane"/>
    <property type="evidence" value="ECO:0007669"/>
    <property type="project" value="UniProtKB-ARBA"/>
</dbReference>
<keyword evidence="18" id="KW-0333">Golgi apparatus</keyword>
<reference evidence="32" key="1">
    <citation type="journal article" date="2021" name="Cell">
        <title>Tracing the genetic footprints of vertebrate landing in non-teleost ray-finned fishes.</title>
        <authorList>
            <person name="Bi X."/>
            <person name="Wang K."/>
            <person name="Yang L."/>
            <person name="Pan H."/>
            <person name="Jiang H."/>
            <person name="Wei Q."/>
            <person name="Fang M."/>
            <person name="Yu H."/>
            <person name="Zhu C."/>
            <person name="Cai Y."/>
            <person name="He Y."/>
            <person name="Gan X."/>
            <person name="Zeng H."/>
            <person name="Yu D."/>
            <person name="Zhu Y."/>
            <person name="Jiang H."/>
            <person name="Qiu Q."/>
            <person name="Yang H."/>
            <person name="Zhang Y.E."/>
            <person name="Wang W."/>
            <person name="Zhu M."/>
            <person name="He S."/>
            <person name="Zhang G."/>
        </authorList>
    </citation>
    <scope>NUCLEOTIDE SEQUENCE</scope>
    <source>
        <strain evidence="32">Allg_001</strain>
    </source>
</reference>
<comment type="subunit">
    <text evidence="24">The exocyst complex is composed of EXOC1, EXOC2, EXOC3, EXOC4, EXOC5, EXOC6, EXOC7 and EXOC8. Interacts with EXOC3L1. Interacts with BIRC6/bruce. Interacts with MYRIP. Interacts with SLC6A9.</text>
</comment>
<dbReference type="EMBL" id="JAAWVO010053168">
    <property type="protein sequence ID" value="MBN3321017.1"/>
    <property type="molecule type" value="Genomic_DNA"/>
</dbReference>
<evidence type="ECO:0000256" key="16">
    <source>
        <dbReference type="ARBA" id="ARBA00022990"/>
    </source>
</evidence>
<keyword evidence="13" id="KW-0677">Repeat</keyword>
<dbReference type="GO" id="GO:0030426">
    <property type="term" value="C:growth cone"/>
    <property type="evidence" value="ECO:0007669"/>
    <property type="project" value="UniProtKB-SubCell"/>
</dbReference>
<dbReference type="InterPro" id="IPR035965">
    <property type="entry name" value="PAS-like_dom_sf"/>
</dbReference>
<comment type="similarity">
    <text evidence="7">Belongs to the SEC6 family.</text>
</comment>
<dbReference type="Gene3D" id="1.25.40.20">
    <property type="entry name" value="Ankyrin repeat-containing domain"/>
    <property type="match status" value="3"/>
</dbReference>
<evidence type="ECO:0000256" key="4">
    <source>
        <dbReference type="ARBA" id="ARBA00004555"/>
    </source>
</evidence>
<name>A0A8J7NWF3_ATRSP</name>
<dbReference type="PROSITE" id="PS50105">
    <property type="entry name" value="SAM_DOMAIN"/>
    <property type="match status" value="1"/>
</dbReference>
<dbReference type="PROSITE" id="PS50888">
    <property type="entry name" value="BHLH"/>
    <property type="match status" value="1"/>
</dbReference>
<evidence type="ECO:0000259" key="29">
    <source>
        <dbReference type="PROSITE" id="PS50105"/>
    </source>
</evidence>
<dbReference type="FunFam" id="3.30.450.20:FF:000056">
    <property type="entry name" value="aryl hydrocarbon receptor repressor"/>
    <property type="match status" value="1"/>
</dbReference>
<keyword evidence="22" id="KW-0966">Cell projection</keyword>
<feature type="region of interest" description="Disordered" evidence="28">
    <location>
        <begin position="716"/>
        <end position="782"/>
    </location>
</feature>
<dbReference type="PROSITE" id="PS50297">
    <property type="entry name" value="ANK_REP_REGION"/>
    <property type="match status" value="6"/>
</dbReference>
<dbReference type="SUPFAM" id="SSF48403">
    <property type="entry name" value="Ankyrin repeat"/>
    <property type="match status" value="1"/>
</dbReference>
<dbReference type="Pfam" id="PF00010">
    <property type="entry name" value="HLH"/>
    <property type="match status" value="1"/>
</dbReference>
<evidence type="ECO:0000256" key="26">
    <source>
        <dbReference type="ARBA" id="ARBA00079613"/>
    </source>
</evidence>
<accession>A0A8J7NWF3</accession>
<dbReference type="InterPro" id="IPR042532">
    <property type="entry name" value="EXOC3/Sec6_C"/>
</dbReference>
<evidence type="ECO:0000256" key="20">
    <source>
        <dbReference type="ARBA" id="ARBA00023163"/>
    </source>
</evidence>
<feature type="region of interest" description="Disordered" evidence="28">
    <location>
        <begin position="159"/>
        <end position="180"/>
    </location>
</feature>
<dbReference type="InterPro" id="IPR036638">
    <property type="entry name" value="HLH_DNA-bd_sf"/>
</dbReference>
<evidence type="ECO:0000256" key="8">
    <source>
        <dbReference type="ARBA" id="ARBA00017529"/>
    </source>
</evidence>
<evidence type="ECO:0000256" key="3">
    <source>
        <dbReference type="ARBA" id="ARBA00004214"/>
    </source>
</evidence>
<feature type="domain" description="SAM" evidence="29">
    <location>
        <begin position="780"/>
        <end position="843"/>
    </location>
</feature>
<evidence type="ECO:0000313" key="32">
    <source>
        <dbReference type="EMBL" id="MBN3321017.1"/>
    </source>
</evidence>
<dbReference type="InterPro" id="IPR001660">
    <property type="entry name" value="SAM"/>
</dbReference>
<dbReference type="InterPro" id="IPR039092">
    <property type="entry name" value="AHRR_bHLH"/>
</dbReference>
<comment type="caution">
    <text evidence="32">The sequence shown here is derived from an EMBL/GenBank/DDBJ whole genome shotgun (WGS) entry which is preliminary data.</text>
</comment>
<evidence type="ECO:0000313" key="33">
    <source>
        <dbReference type="Proteomes" id="UP000736164"/>
    </source>
</evidence>
<feature type="domain" description="PAS" evidence="30">
    <location>
        <begin position="1015"/>
        <end position="1085"/>
    </location>
</feature>
<protein>
    <recommendedName>
        <fullName evidence="25">Aryl hydrocarbon receptor repressor</fullName>
    </recommendedName>
    <alternativeName>
        <fullName evidence="8">Exocyst complex component 3</fullName>
    </alternativeName>
    <alternativeName>
        <fullName evidence="26">Exocyst complex component Sec6</fullName>
    </alternativeName>
</protein>
<comment type="function">
    <text evidence="23">Mediates dioxin toxicity and is involved in regulation of cell growth and differentiation. Represses the transcription activity of AHR by competing with this transcription factor for heterodimer formation with the ARNT and subsequently binding to the xenobiotic response element (XRE) sequence present in the promoter regulatory region of variety of genes. Represses CYP1A1 by binding the XRE sequence and recruiting ANKRA2, HDAC4 and/or HDAC5. Autoregulates its expression by associating with its own XRE site.</text>
</comment>
<evidence type="ECO:0000256" key="5">
    <source>
        <dbReference type="ARBA" id="ARBA00004556"/>
    </source>
</evidence>
<dbReference type="InterPro" id="IPR011598">
    <property type="entry name" value="bHLH_dom"/>
</dbReference>
<sequence>MSYGVSANSQVLFRACDEGDYGSARRVLEPGAGSEGGGDTALGELALVPVDCADEQGNTALQFAAASGHEHLVRFLLRKGASVDSRNHYGWTPLMQAARFGHLSVAHILLENGAEINGRNRMGASVLTMAARGGHASVVGLLVEGGAFVDDYDHLEVPGANGNNNNNNNNNGGGGAGEPPAITPLTAAAQHGHEAVVKLLLDWGADANLGLRATGWRPLMAAVLSGKVGVARQLVERGADPDHVNALARTAFELALQLKQEGLQCYLDAITTVRPQPDDEKRRPDVFSALKLGNPQLVREILDEDPSQVHMANADGASALMIAAVSGQLDVVQLLVERSASIDKQDSVHGWTALMQATYHGNKDVVKYLLNQGADVNLRAKNGYTAFDLVMLLNDPDTELVRLLASVCMQVDKDKNKQRNRATLTRSKSRQSLNIPVPPDDKGGLKSWWSRMSNRFRKLKLTHTLRHGFSTGRLAPLPDGADVALDCTMRAGPRSGEASGAAGAGTPETSTAWAAKSKDSGLSSAGTEKDDTLITTMLRNGAPSTHLPSDKLKAVIPPFLPPSNFELRSADRSRTGREGKAEQARQPMPPRPAKASFNSSGNSDITSVSRVAARPVKFPSITKSPTSPSNSGSFSYSPHSSGGAGGVVGPNRHGVDPHNRSGGSSDSVLSQIAAQRKKVAGLLEQKPQPSDSQAPAVPDISLPDIHSTSCLVVSGAQGKMKADAKKRPPSGNSSTSKSTSPTLTPSPSPTLRGPQADALSSLSSHPRSQSSGGSSSGTVTDEDELSGILRKLSLEKYQPIFEEQEVDMEAFLTLTDGDLKELGIKTDGPRQQILAAISELNAGKVTYTEHPPRPVSRTGGCSDAYRCSLSLRSPAAPTGWVRQQVRATSKRQGPPLTTGGRESEVMIPPGDCMYAGRKRRKPVQKQKPAVVSEKSNPSKRHRDRLNAELDRLASLLPFSPDVISKLDKLSVLRLSVSYLRVKSFFQAIQEKPSRKHISQAASQDSRKDSLPVGSSVTESELLLESLSGFALVVSTDGMIFYASSTIVDYLGFHQTDVMHQNVFDYIHVDDRQEFRRQLHWAMNPPQQVSGQDPQLTAGTGEEFMFGSLFSSQESDGVPPEFSCFLNRCFISRVRCLLDSTSGFLTMQFQGRLKFLYGQKKKTASGASLPPQLALFCVAVPLLLPSITEMKMKSMIMRNKHKPGVITPLERVLPHEEHWVRVQANAQLVCGNGCPEHVIVTQQAVKVCSAFRLWRFPLFLHISERKGQKCPAAVGLLLWTVVFGLRKTSILIMRIIIELHTALNFSLSKPVDQEEGKKKHPSAGTMSESVEGFLLTCSHSAAGQLGHHSSWSPVTKDGIRHKMEVCKSEGFYPQDEPLNFCKTSIGGQKAHSLENPWALRVSAGAVRASHHANHLQNRLGKSSHFGKPSGYKMPPGCHHLRNDTHLPKLYGSLQSPGMDGYCTGGIKTESPYAPRVDGYDARLLPETAIKIEQDSDSENGCDVFGTPRSRAWTGREQVDKRYGYAEGLPLKTEADYYEQYSPCQKSKASLSPPFNGHYQGMGAGGRPLKCVLNKDYTQFSPQRFSHPDGQCGGQSTSCVDSPMYGDSSADPKGYVQQEYKVNYEFKGHSLIHSIKREPVDSPPWTGGHQDVTQNPLQQHIMPNCVMSSGAQKSNPYAYLHLWSARQAAIQSQLDGVRTGLSQLHTALVDVKDIQHALADVSKDWRQSINTIENLKDVKDAVVQHSQLAAAANNPKICNPKITSSLQRCVEWLKKQCSALSDSGHGLPPTVIYFPFKIWDSVVTVGRIAACLTLSCATKSSEEIPRQTDRQILYGYHQVTPVVAPRDAQENSSRDDRSFAAALSCRPGGSSSSPGGSGRYKELQVSLNQQLSTWEPAALPPAVSSVRWGQECYTRRAGSWGGSQRITPKKDLFITTARGVFVCIKQGNTRPVFITHWFCFCSFVPAQGWKRGCRDTADWFTFIHWANIPCGELVKSVSNHFHFVKKKTTPIMLTVSNKGKRFPSQTSLFCLSTVGHFWFVCHASLLKLCSVEGLVTAAPMMVSAEIRHEATKFLERPSLVLHVEMMGHPELLAEVDINRLDPLLPQNVVNELLGTYIQTFTSNITGWLRKALETDKKDWKKETEPEADQDGYYQTTLPAIVFQMFEQNLQVAAQINEAFKEEVLRLCLKQMNSFLLRYREEAIAYKEDHMRDRQLPQCYVQYMIAIINNCQTFKESVTSLKKKYSQTVEHSQSDVAIEKTLNEVAKDGCLFLLDEVFLDLEQHLSELLTRKWLTGSNAVDTICVTLEDYFNDFSKIKKPYNKEMTVEAHRRVIIEYIKAIMQKRISFKNAEERKEGADRMIKEAEQFKFLFSKLSEGLGEDTSRLCDAISAIAEVFKLTDPSLLYLEVSTLVTKFPDIREEHILALLAVRGDASRDMRQTIIETLNQSKPSSNGNVQPLFKDIAVPTMTVPKLLK</sequence>
<dbReference type="GO" id="GO:0003677">
    <property type="term" value="F:DNA binding"/>
    <property type="evidence" value="ECO:0007669"/>
    <property type="project" value="UniProtKB-KW"/>
</dbReference>
<feature type="compositionally biased region" description="Low complexity" evidence="28">
    <location>
        <begin position="729"/>
        <end position="745"/>
    </location>
</feature>
<evidence type="ECO:0000256" key="27">
    <source>
        <dbReference type="PROSITE-ProRule" id="PRU00023"/>
    </source>
</evidence>
<feature type="compositionally biased region" description="Basic and acidic residues" evidence="28">
    <location>
        <begin position="568"/>
        <end position="583"/>
    </location>
</feature>
<feature type="region of interest" description="Disordered" evidence="28">
    <location>
        <begin position="540"/>
        <end position="668"/>
    </location>
</feature>
<keyword evidence="27" id="KW-0040">ANK repeat</keyword>
<feature type="repeat" description="ANK" evidence="27">
    <location>
        <begin position="122"/>
        <end position="154"/>
    </location>
</feature>
<feature type="compositionally biased region" description="Low complexity" evidence="28">
    <location>
        <begin position="493"/>
        <end position="512"/>
    </location>
</feature>
<dbReference type="Gene3D" id="1.10.357.50">
    <property type="match status" value="1"/>
</dbReference>
<dbReference type="InterPro" id="IPR000014">
    <property type="entry name" value="PAS"/>
</dbReference>
<dbReference type="SUPFAM" id="SSF47769">
    <property type="entry name" value="SAM/Pointed domain"/>
    <property type="match status" value="1"/>
</dbReference>
<evidence type="ECO:0000259" key="30">
    <source>
        <dbReference type="PROSITE" id="PS50112"/>
    </source>
</evidence>
<feature type="repeat" description="ANK" evidence="27">
    <location>
        <begin position="180"/>
        <end position="212"/>
    </location>
</feature>
<evidence type="ECO:0000256" key="24">
    <source>
        <dbReference type="ARBA" id="ARBA00065736"/>
    </source>
</evidence>
<dbReference type="FunFam" id="4.10.280.10:FF:000041">
    <property type="entry name" value="aryl hydrocarbon receptor repressor"/>
    <property type="match status" value="1"/>
</dbReference>
<evidence type="ECO:0000256" key="25">
    <source>
        <dbReference type="ARBA" id="ARBA00071452"/>
    </source>
</evidence>
<feature type="repeat" description="ANK" evidence="27">
    <location>
        <begin position="89"/>
        <end position="121"/>
    </location>
</feature>
<dbReference type="PROSITE" id="PS50088">
    <property type="entry name" value="ANK_REPEAT"/>
    <property type="match status" value="7"/>
</dbReference>
<comment type="subcellular location">
    <subcellularLocation>
        <location evidence="6">Cell projection</location>
        <location evidence="6">Growth cone</location>
    </subcellularLocation>
    <subcellularLocation>
        <location evidence="5">Cytoplasm</location>
        <location evidence="5">Perinuclear region</location>
    </subcellularLocation>
    <subcellularLocation>
        <location evidence="4">Golgi apparatus</location>
    </subcellularLocation>
    <subcellularLocation>
        <location evidence="3">Midbody</location>
    </subcellularLocation>
    <subcellularLocation>
        <location evidence="2">Nucleus</location>
    </subcellularLocation>
</comment>
<dbReference type="Gene3D" id="4.10.280.10">
    <property type="entry name" value="Helix-loop-helix DNA-binding domain"/>
    <property type="match status" value="1"/>
</dbReference>
<dbReference type="PANTHER" id="PTHR21292:SF13">
    <property type="entry name" value="EXOCYST COMPLEX COMPONENT 3"/>
    <property type="match status" value="1"/>
</dbReference>
<keyword evidence="10" id="KW-0268">Exocytosis</keyword>
<keyword evidence="9" id="KW-0813">Transport</keyword>
<dbReference type="SMART" id="SM00091">
    <property type="entry name" value="PAS"/>
    <property type="match status" value="1"/>
</dbReference>
<comment type="function">
    <text evidence="1">Component of the exocyst complex involved in the docking of exocytic vesicles with fusion sites on the plasma membrane.</text>
</comment>
<feature type="compositionally biased region" description="Low complexity" evidence="28">
    <location>
        <begin position="624"/>
        <end position="641"/>
    </location>
</feature>
<dbReference type="Pfam" id="PF12796">
    <property type="entry name" value="Ank_2"/>
    <property type="match status" value="3"/>
</dbReference>
<dbReference type="GO" id="GO:0048471">
    <property type="term" value="C:perinuclear region of cytoplasm"/>
    <property type="evidence" value="ECO:0007669"/>
    <property type="project" value="UniProtKB-SubCell"/>
</dbReference>
<feature type="region of interest" description="Disordered" evidence="28">
    <location>
        <begin position="1415"/>
        <end position="1435"/>
    </location>
</feature>
<evidence type="ECO:0000256" key="7">
    <source>
        <dbReference type="ARBA" id="ARBA00009447"/>
    </source>
</evidence>
<dbReference type="GO" id="GO:0000149">
    <property type="term" value="F:SNARE binding"/>
    <property type="evidence" value="ECO:0007669"/>
    <property type="project" value="TreeGrafter"/>
</dbReference>
<evidence type="ECO:0000256" key="6">
    <source>
        <dbReference type="ARBA" id="ARBA00004624"/>
    </source>
</evidence>
<dbReference type="InterPro" id="IPR013761">
    <property type="entry name" value="SAM/pointed_sf"/>
</dbReference>
<evidence type="ECO:0000256" key="13">
    <source>
        <dbReference type="ARBA" id="ARBA00022737"/>
    </source>
</evidence>
<dbReference type="GO" id="GO:0030496">
    <property type="term" value="C:midbody"/>
    <property type="evidence" value="ECO:0007669"/>
    <property type="project" value="UniProtKB-SubCell"/>
</dbReference>
<dbReference type="InterPro" id="IPR010326">
    <property type="entry name" value="EXOC3/Sec6"/>
</dbReference>
<proteinExistence type="inferred from homology"/>
<evidence type="ECO:0000256" key="18">
    <source>
        <dbReference type="ARBA" id="ARBA00023034"/>
    </source>
</evidence>
<evidence type="ECO:0000259" key="31">
    <source>
        <dbReference type="PROSITE" id="PS50888"/>
    </source>
</evidence>
<evidence type="ECO:0000256" key="22">
    <source>
        <dbReference type="ARBA" id="ARBA00023273"/>
    </source>
</evidence>
<dbReference type="Pfam" id="PF00989">
    <property type="entry name" value="PAS"/>
    <property type="match status" value="1"/>
</dbReference>
<dbReference type="Pfam" id="PF00536">
    <property type="entry name" value="SAM_1"/>
    <property type="match status" value="1"/>
</dbReference>
<dbReference type="GO" id="GO:0046983">
    <property type="term" value="F:protein dimerization activity"/>
    <property type="evidence" value="ECO:0007669"/>
    <property type="project" value="InterPro"/>
</dbReference>
<feature type="compositionally biased region" description="Low complexity" evidence="28">
    <location>
        <begin position="159"/>
        <end position="170"/>
    </location>
</feature>
<feature type="region of interest" description="Disordered" evidence="28">
    <location>
        <begin position="878"/>
        <end position="942"/>
    </location>
</feature>
<dbReference type="Proteomes" id="UP000736164">
    <property type="component" value="Unassembled WGS sequence"/>
</dbReference>
<dbReference type="Pfam" id="PF06046">
    <property type="entry name" value="Sec6"/>
    <property type="match status" value="1"/>
</dbReference>
<keyword evidence="16" id="KW-0007">Acetylation</keyword>
<dbReference type="GO" id="GO:0006355">
    <property type="term" value="P:regulation of DNA-templated transcription"/>
    <property type="evidence" value="ECO:0007669"/>
    <property type="project" value="InterPro"/>
</dbReference>
<feature type="compositionally biased region" description="Polar residues" evidence="28">
    <location>
        <begin position="421"/>
        <end position="434"/>
    </location>
</feature>
<feature type="non-terminal residue" evidence="32">
    <location>
        <position position="1"/>
    </location>
</feature>
<dbReference type="InterPro" id="IPR036770">
    <property type="entry name" value="Ankyrin_rpt-contain_sf"/>
</dbReference>
<dbReference type="PRINTS" id="PR01415">
    <property type="entry name" value="ANKYRIN"/>
</dbReference>
<dbReference type="SUPFAM" id="SSF47459">
    <property type="entry name" value="HLH, helix-loop-helix DNA-binding domain"/>
    <property type="match status" value="1"/>
</dbReference>
<evidence type="ECO:0000256" key="17">
    <source>
        <dbReference type="ARBA" id="ARBA00023015"/>
    </source>
</evidence>
<dbReference type="InterPro" id="IPR013767">
    <property type="entry name" value="PAS_fold"/>
</dbReference>
<evidence type="ECO:0000256" key="2">
    <source>
        <dbReference type="ARBA" id="ARBA00004123"/>
    </source>
</evidence>
<keyword evidence="17" id="KW-0805">Transcription regulation</keyword>
<feature type="repeat" description="ANK" evidence="27">
    <location>
        <begin position="214"/>
        <end position="246"/>
    </location>
</feature>
<evidence type="ECO:0000256" key="9">
    <source>
        <dbReference type="ARBA" id="ARBA00022448"/>
    </source>
</evidence>
<dbReference type="GO" id="GO:0006887">
    <property type="term" value="P:exocytosis"/>
    <property type="evidence" value="ECO:0007669"/>
    <property type="project" value="UniProtKB-KW"/>
</dbReference>
<dbReference type="PROSITE" id="PS50112">
    <property type="entry name" value="PAS"/>
    <property type="match status" value="1"/>
</dbReference>
<evidence type="ECO:0000256" key="19">
    <source>
        <dbReference type="ARBA" id="ARBA00023125"/>
    </source>
</evidence>
<dbReference type="FunFam" id="1.10.357.70:FF:000001">
    <property type="entry name" value="Exocyst complex component 3"/>
    <property type="match status" value="1"/>
</dbReference>
<feature type="repeat" description="ANK" evidence="27">
    <location>
        <begin position="315"/>
        <end position="347"/>
    </location>
</feature>
<dbReference type="PANTHER" id="PTHR21292">
    <property type="entry name" value="EXOCYST COMPLEX COMPONENT SEC6-RELATED"/>
    <property type="match status" value="1"/>
</dbReference>
<feature type="region of interest" description="Disordered" evidence="28">
    <location>
        <begin position="416"/>
        <end position="439"/>
    </location>
</feature>
<dbReference type="Gene3D" id="1.10.150.50">
    <property type="entry name" value="Transcription Factor, Ets-1"/>
    <property type="match status" value="1"/>
</dbReference>
<dbReference type="FunFam" id="1.10.150.50:FF:000025">
    <property type="entry name" value="Ankyrin repeat and sterile alpha motif domain-containing 6"/>
    <property type="match status" value="1"/>
</dbReference>
<keyword evidence="14" id="KW-0832">Ubl conjugation</keyword>
<evidence type="ECO:0000256" key="11">
    <source>
        <dbReference type="ARBA" id="ARBA00022490"/>
    </source>
</evidence>
<keyword evidence="15" id="KW-0653">Protein transport</keyword>
<dbReference type="GO" id="GO:0051601">
    <property type="term" value="P:exocyst localization"/>
    <property type="evidence" value="ECO:0007669"/>
    <property type="project" value="TreeGrafter"/>
</dbReference>
<organism evidence="32 33">
    <name type="scientific">Atractosteus spatula</name>
    <name type="common">Alligator gar</name>
    <name type="synonym">Lepisosteus spatula</name>
    <dbReference type="NCBI Taxonomy" id="7917"/>
    <lineage>
        <taxon>Eukaryota</taxon>
        <taxon>Metazoa</taxon>
        <taxon>Chordata</taxon>
        <taxon>Craniata</taxon>
        <taxon>Vertebrata</taxon>
        <taxon>Euteleostomi</taxon>
        <taxon>Actinopterygii</taxon>
        <taxon>Neopterygii</taxon>
        <taxon>Holostei</taxon>
        <taxon>Semionotiformes</taxon>
        <taxon>Lepisosteidae</taxon>
        <taxon>Atractosteus</taxon>
    </lineage>
</organism>
<evidence type="ECO:0000256" key="14">
    <source>
        <dbReference type="ARBA" id="ARBA00022843"/>
    </source>
</evidence>
<evidence type="ECO:0000256" key="28">
    <source>
        <dbReference type="SAM" id="MobiDB-lite"/>
    </source>
</evidence>
<evidence type="ECO:0000256" key="1">
    <source>
        <dbReference type="ARBA" id="ARBA00002660"/>
    </source>
</evidence>